<dbReference type="InterPro" id="IPR007813">
    <property type="entry name" value="PilN"/>
</dbReference>
<dbReference type="RefSeq" id="WP_130492030.1">
    <property type="nucleotide sequence ID" value="NZ_SGXD01000002.1"/>
</dbReference>
<dbReference type="OrthoDB" id="5196233at2"/>
<dbReference type="PANTHER" id="PTHR40278">
    <property type="entry name" value="DNA UTILIZATION PROTEIN HOFN"/>
    <property type="match status" value="1"/>
</dbReference>
<dbReference type="PANTHER" id="PTHR40278:SF1">
    <property type="entry name" value="DNA UTILIZATION PROTEIN HOFN"/>
    <property type="match status" value="1"/>
</dbReference>
<keyword evidence="1" id="KW-0472">Membrane</keyword>
<name>A0A4Q7NR91_9ACTN</name>
<keyword evidence="1" id="KW-0812">Transmembrane</keyword>
<sequence length="234" mass="24360">MPTTLSPIESVRSSALDAAAFRSLPRVDLLPPHVLAAERRRRVQLALAATSVLTLLALLGLHLVAAHGRDQERGRLAAAQAAGAEVVSRQHEYAAVPLVLQQARAAEVRLSAVMADEVRWSTVLDQLTRRVPSGVWLTSLTVSPQQGAAAGGATSATPVGTVASIQFIGTAVSYDAISRWLVALSEQPGFTGVGLSSATEVPGDASGSPATYTFTSSVSVTGEALSHRFDTKGK</sequence>
<organism evidence="2 3">
    <name type="scientific">Motilibacter rhizosphaerae</name>
    <dbReference type="NCBI Taxonomy" id="598652"/>
    <lineage>
        <taxon>Bacteria</taxon>
        <taxon>Bacillati</taxon>
        <taxon>Actinomycetota</taxon>
        <taxon>Actinomycetes</taxon>
        <taxon>Motilibacterales</taxon>
        <taxon>Motilibacteraceae</taxon>
        <taxon>Motilibacter</taxon>
    </lineage>
</organism>
<dbReference type="Proteomes" id="UP000293638">
    <property type="component" value="Unassembled WGS sequence"/>
</dbReference>
<keyword evidence="1" id="KW-1133">Transmembrane helix</keyword>
<evidence type="ECO:0000313" key="2">
    <source>
        <dbReference type="EMBL" id="RZS89414.1"/>
    </source>
</evidence>
<dbReference type="EMBL" id="SGXD01000002">
    <property type="protein sequence ID" value="RZS89414.1"/>
    <property type="molecule type" value="Genomic_DNA"/>
</dbReference>
<reference evidence="2 3" key="1">
    <citation type="submission" date="2019-02" db="EMBL/GenBank/DDBJ databases">
        <title>Genomic Encyclopedia of Type Strains, Phase IV (KMG-IV): sequencing the most valuable type-strain genomes for metagenomic binning, comparative biology and taxonomic classification.</title>
        <authorList>
            <person name="Goeker M."/>
        </authorList>
    </citation>
    <scope>NUCLEOTIDE SEQUENCE [LARGE SCALE GENOMIC DNA]</scope>
    <source>
        <strain evidence="2 3">DSM 45622</strain>
    </source>
</reference>
<accession>A0A4Q7NR91</accession>
<gene>
    <name evidence="2" type="ORF">EV189_1177</name>
</gene>
<dbReference type="AlphaFoldDB" id="A0A4Q7NR91"/>
<dbReference type="InterPro" id="IPR052534">
    <property type="entry name" value="Extracell_DNA_Util/SecSys_Comp"/>
</dbReference>
<feature type="transmembrane region" description="Helical" evidence="1">
    <location>
        <begin position="45"/>
        <end position="65"/>
    </location>
</feature>
<keyword evidence="3" id="KW-1185">Reference proteome</keyword>
<protein>
    <submittedName>
        <fullName evidence="2">Tfp pilus assembly protein PilN</fullName>
    </submittedName>
</protein>
<proteinExistence type="predicted"/>
<evidence type="ECO:0000256" key="1">
    <source>
        <dbReference type="SAM" id="Phobius"/>
    </source>
</evidence>
<dbReference type="Pfam" id="PF05137">
    <property type="entry name" value="PilN"/>
    <property type="match status" value="1"/>
</dbReference>
<evidence type="ECO:0000313" key="3">
    <source>
        <dbReference type="Proteomes" id="UP000293638"/>
    </source>
</evidence>
<comment type="caution">
    <text evidence="2">The sequence shown here is derived from an EMBL/GenBank/DDBJ whole genome shotgun (WGS) entry which is preliminary data.</text>
</comment>